<keyword evidence="2" id="KW-0472">Membrane</keyword>
<evidence type="ECO:0000256" key="2">
    <source>
        <dbReference type="SAM" id="Phobius"/>
    </source>
</evidence>
<accession>A0AAD8PNE3</accession>
<name>A0AAD8PNE3_9PEZI</name>
<reference evidence="3" key="1">
    <citation type="submission" date="2021-06" db="EMBL/GenBank/DDBJ databases">
        <title>Comparative genomics, transcriptomics and evolutionary studies reveal genomic signatures of adaptation to plant cell wall in hemibiotrophic fungi.</title>
        <authorList>
            <consortium name="DOE Joint Genome Institute"/>
            <person name="Baroncelli R."/>
            <person name="Diaz J.F."/>
            <person name="Benocci T."/>
            <person name="Peng M."/>
            <person name="Battaglia E."/>
            <person name="Haridas S."/>
            <person name="Andreopoulos W."/>
            <person name="Labutti K."/>
            <person name="Pangilinan J."/>
            <person name="Floch G.L."/>
            <person name="Makela M.R."/>
            <person name="Henrissat B."/>
            <person name="Grigoriev I.V."/>
            <person name="Crouch J.A."/>
            <person name="De Vries R.P."/>
            <person name="Sukno S.A."/>
            <person name="Thon M.R."/>
        </authorList>
    </citation>
    <scope>NUCLEOTIDE SEQUENCE</scope>
    <source>
        <strain evidence="3">CBS 125086</strain>
    </source>
</reference>
<gene>
    <name evidence="3" type="ORF">LY79DRAFT_40006</name>
</gene>
<dbReference type="Proteomes" id="UP001230504">
    <property type="component" value="Unassembled WGS sequence"/>
</dbReference>
<evidence type="ECO:0000313" key="3">
    <source>
        <dbReference type="EMBL" id="KAK1572887.1"/>
    </source>
</evidence>
<dbReference type="RefSeq" id="XP_060408654.1">
    <property type="nucleotide sequence ID" value="XM_060553016.1"/>
</dbReference>
<keyword evidence="2" id="KW-1133">Transmembrane helix</keyword>
<feature type="region of interest" description="Disordered" evidence="1">
    <location>
        <begin position="26"/>
        <end position="64"/>
    </location>
</feature>
<sequence>MKSQKLPGVIYSSSQGYRPGDCVESSMPGWKLPSGRKGATSECKERPPVGSQKGSLKGPNRGWRIGNDSNVLRARRSLVSKSRGAAERLQVTLLGVFFFFLFFFFFPFRFLWPSPLGFLVGSMGRWRDEVKPRKKAGSRRTSRIVLLRREREGAAVLSR</sequence>
<dbReference type="AlphaFoldDB" id="A0AAD8PNE3"/>
<evidence type="ECO:0000256" key="1">
    <source>
        <dbReference type="SAM" id="MobiDB-lite"/>
    </source>
</evidence>
<evidence type="ECO:0000313" key="4">
    <source>
        <dbReference type="Proteomes" id="UP001230504"/>
    </source>
</evidence>
<keyword evidence="4" id="KW-1185">Reference proteome</keyword>
<organism evidence="3 4">
    <name type="scientific">Colletotrichum navitas</name>
    <dbReference type="NCBI Taxonomy" id="681940"/>
    <lineage>
        <taxon>Eukaryota</taxon>
        <taxon>Fungi</taxon>
        <taxon>Dikarya</taxon>
        <taxon>Ascomycota</taxon>
        <taxon>Pezizomycotina</taxon>
        <taxon>Sordariomycetes</taxon>
        <taxon>Hypocreomycetidae</taxon>
        <taxon>Glomerellales</taxon>
        <taxon>Glomerellaceae</taxon>
        <taxon>Colletotrichum</taxon>
        <taxon>Colletotrichum graminicola species complex</taxon>
    </lineage>
</organism>
<proteinExistence type="predicted"/>
<comment type="caution">
    <text evidence="3">The sequence shown here is derived from an EMBL/GenBank/DDBJ whole genome shotgun (WGS) entry which is preliminary data.</text>
</comment>
<protein>
    <submittedName>
        <fullName evidence="3">Uncharacterized protein</fullName>
    </submittedName>
</protein>
<feature type="transmembrane region" description="Helical" evidence="2">
    <location>
        <begin position="91"/>
        <end position="112"/>
    </location>
</feature>
<keyword evidence="2" id="KW-0812">Transmembrane</keyword>
<dbReference type="EMBL" id="JAHLJV010000102">
    <property type="protein sequence ID" value="KAK1572887.1"/>
    <property type="molecule type" value="Genomic_DNA"/>
</dbReference>
<dbReference type="GeneID" id="85437256"/>